<proteinExistence type="predicted"/>
<dbReference type="InterPro" id="IPR002591">
    <property type="entry name" value="Phosphodiest/P_Trfase"/>
</dbReference>
<reference evidence="1" key="1">
    <citation type="submission" date="2021-05" db="EMBL/GenBank/DDBJ databases">
        <authorList>
            <person name="Pietrasiak N."/>
            <person name="Ward R."/>
            <person name="Stajich J.E."/>
            <person name="Kurbessoian T."/>
        </authorList>
    </citation>
    <scope>NUCLEOTIDE SEQUENCE</scope>
    <source>
        <strain evidence="1">JT2-VF2</strain>
    </source>
</reference>
<accession>A0A951UJ74</accession>
<reference evidence="1" key="2">
    <citation type="journal article" date="2022" name="Microbiol. Resour. Announc.">
        <title>Metagenome Sequencing to Explore Phylogenomics of Terrestrial Cyanobacteria.</title>
        <authorList>
            <person name="Ward R.D."/>
            <person name="Stajich J.E."/>
            <person name="Johansen J.R."/>
            <person name="Huntemann M."/>
            <person name="Clum A."/>
            <person name="Foster B."/>
            <person name="Foster B."/>
            <person name="Roux S."/>
            <person name="Palaniappan K."/>
            <person name="Varghese N."/>
            <person name="Mukherjee S."/>
            <person name="Reddy T.B.K."/>
            <person name="Daum C."/>
            <person name="Copeland A."/>
            <person name="Chen I.A."/>
            <person name="Ivanova N.N."/>
            <person name="Kyrpides N.C."/>
            <person name="Shapiro N."/>
            <person name="Eloe-Fadrosh E.A."/>
            <person name="Pietrasiak N."/>
        </authorList>
    </citation>
    <scope>NUCLEOTIDE SEQUENCE</scope>
    <source>
        <strain evidence="1">JT2-VF2</strain>
    </source>
</reference>
<evidence type="ECO:0000313" key="1">
    <source>
        <dbReference type="EMBL" id="MBW4564841.1"/>
    </source>
</evidence>
<comment type="caution">
    <text evidence="1">The sequence shown here is derived from an EMBL/GenBank/DDBJ whole genome shotgun (WGS) entry which is preliminary data.</text>
</comment>
<dbReference type="Gene3D" id="3.40.720.10">
    <property type="entry name" value="Alkaline Phosphatase, subunit A"/>
    <property type="match status" value="2"/>
</dbReference>
<sequence length="560" mass="63235">MKTPVIAIGLDAADPVLLENWMSQGHLKNISQIRQQGIYGRLNNFVNYNGVSTEFSATEPSWVAFLTGCLPNKTGYWDTIKYEASNYKTSCDIINGGYDYKEYPPFYALGDHYRVATFDVPVTTLSEQINGLQVLGWGGHFPFTPSHSLPSGLLPSLNDKYGKSTILHNDTGIWWDRHYIEWLQKELKQTINTRSAICRDLLKREDWDLFLTVFSETHSAGHDFWHLSQPDHPLYSYKKLRKGVAGDPILNAFEQVDQAIGDILAEIPDHAYVVLFSVHGMGVNITDMLSMTFLPEILYRYNFPGKVGLAPGKLGETPPPLRTNPIRKYWLGEVWRQKYEANTLKRFLKPLTPCRFLHSGPNDLISPYQLAQQQDDLAYMPARWYAPLWPQMKAFALPNFSDGHIRINLQGREPEGIVSPCEYDGLCTELTEMLYRLKDARTGELLVKDVVRTRHSPTENDPKLPDADLVVMWHDRPTDIVDSPDIGRIGPIIYYRPGGHRPRGFLMAKGPNIAPGSSLPEGQILDLAPTILELMGAPIPDYFDGKSLLPFFAAKSAVAI</sequence>
<dbReference type="InterPro" id="IPR017850">
    <property type="entry name" value="Alkaline_phosphatase_core_sf"/>
</dbReference>
<dbReference type="Pfam" id="PF01663">
    <property type="entry name" value="Phosphodiest"/>
    <property type="match status" value="1"/>
</dbReference>
<organism evidence="1 2">
    <name type="scientific">Mojavia pulchra JT2-VF2</name>
    <dbReference type="NCBI Taxonomy" id="287848"/>
    <lineage>
        <taxon>Bacteria</taxon>
        <taxon>Bacillati</taxon>
        <taxon>Cyanobacteriota</taxon>
        <taxon>Cyanophyceae</taxon>
        <taxon>Nostocales</taxon>
        <taxon>Nostocaceae</taxon>
    </lineage>
</organism>
<protein>
    <submittedName>
        <fullName evidence="1">Alkaline phosphatase family protein</fullName>
    </submittedName>
</protein>
<name>A0A951UJ74_9NOST</name>
<dbReference type="SUPFAM" id="SSF53649">
    <property type="entry name" value="Alkaline phosphatase-like"/>
    <property type="match status" value="1"/>
</dbReference>
<evidence type="ECO:0000313" key="2">
    <source>
        <dbReference type="Proteomes" id="UP000715781"/>
    </source>
</evidence>
<dbReference type="AlphaFoldDB" id="A0A951UJ74"/>
<dbReference type="EMBL" id="JAHHHN010000027">
    <property type="protein sequence ID" value="MBW4564841.1"/>
    <property type="molecule type" value="Genomic_DNA"/>
</dbReference>
<dbReference type="Proteomes" id="UP000715781">
    <property type="component" value="Unassembled WGS sequence"/>
</dbReference>
<gene>
    <name evidence="1" type="ORF">KME32_27705</name>
</gene>